<dbReference type="PANTHER" id="PTHR24320:SF148">
    <property type="entry name" value="NAD(P)-BINDING ROSSMANN-FOLD SUPERFAMILY PROTEIN"/>
    <property type="match status" value="1"/>
</dbReference>
<evidence type="ECO:0000256" key="2">
    <source>
        <dbReference type="ARBA" id="ARBA00023002"/>
    </source>
</evidence>
<evidence type="ECO:0000313" key="4">
    <source>
        <dbReference type="Proteomes" id="UP000612855"/>
    </source>
</evidence>
<sequence length="296" mass="31026">MTRPLTVMTGATSGFGRHTAHALIAAGDRLVATTRGAPGPEGAEMVMLDLADLSAVRRAAEEIGTRAAGQPIARLLLNAGGNLRMDPTVDGYEANFAVNHLAHYLLLRLLLPRLAPGAVVILTTSGTHDPAEGTPIPPPRHADAMRLAHPDTDPERDASVGKATGRAYAAAKLANLMTARALADRPEGRGLRVIAYAPGPVPGTGLVSGRGGLTGVIWRRCGPLLRLLPGTHSPELAGETLARLALGDATPPEGRVYALLEGGRLTFPDPSVLARDDDATRKMWEDSARLTGWTDP</sequence>
<dbReference type="PANTHER" id="PTHR24320">
    <property type="entry name" value="RETINOL DEHYDROGENASE"/>
    <property type="match status" value="1"/>
</dbReference>
<dbReference type="Proteomes" id="UP000612855">
    <property type="component" value="Unassembled WGS sequence"/>
</dbReference>
<protein>
    <submittedName>
        <fullName evidence="3">Dehydrogenase/reductase</fullName>
    </submittedName>
</protein>
<proteinExistence type="inferred from homology"/>
<evidence type="ECO:0000313" key="3">
    <source>
        <dbReference type="EMBL" id="GGE39789.1"/>
    </source>
</evidence>
<organism evidence="3 4">
    <name type="scientific">Primorskyibacter flagellatus</name>
    <dbReference type="NCBI Taxonomy" id="1387277"/>
    <lineage>
        <taxon>Bacteria</taxon>
        <taxon>Pseudomonadati</taxon>
        <taxon>Pseudomonadota</taxon>
        <taxon>Alphaproteobacteria</taxon>
        <taxon>Rhodobacterales</taxon>
        <taxon>Roseobacteraceae</taxon>
        <taxon>Primorskyibacter</taxon>
    </lineage>
</organism>
<evidence type="ECO:0000256" key="1">
    <source>
        <dbReference type="ARBA" id="ARBA00006484"/>
    </source>
</evidence>
<dbReference type="Gene3D" id="3.40.50.720">
    <property type="entry name" value="NAD(P)-binding Rossmann-like Domain"/>
    <property type="match status" value="1"/>
</dbReference>
<reference evidence="4" key="1">
    <citation type="journal article" date="2019" name="Int. J. Syst. Evol. Microbiol.">
        <title>The Global Catalogue of Microorganisms (GCM) 10K type strain sequencing project: providing services to taxonomists for standard genome sequencing and annotation.</title>
        <authorList>
            <consortium name="The Broad Institute Genomics Platform"/>
            <consortium name="The Broad Institute Genome Sequencing Center for Infectious Disease"/>
            <person name="Wu L."/>
            <person name="Ma J."/>
        </authorList>
    </citation>
    <scope>NUCLEOTIDE SEQUENCE [LARGE SCALE GENOMIC DNA]</scope>
    <source>
        <strain evidence="4">CGMCC 1.12664</strain>
    </source>
</reference>
<name>A0A917AD70_9RHOB</name>
<dbReference type="InterPro" id="IPR036291">
    <property type="entry name" value="NAD(P)-bd_dom_sf"/>
</dbReference>
<dbReference type="AlphaFoldDB" id="A0A917AD70"/>
<comment type="caution">
    <text evidence="3">The sequence shown here is derived from an EMBL/GenBank/DDBJ whole genome shotgun (WGS) entry which is preliminary data.</text>
</comment>
<dbReference type="InterPro" id="IPR002347">
    <property type="entry name" value="SDR_fam"/>
</dbReference>
<comment type="similarity">
    <text evidence="1">Belongs to the short-chain dehydrogenases/reductases (SDR) family.</text>
</comment>
<keyword evidence="2" id="KW-0560">Oxidoreductase</keyword>
<dbReference type="PRINTS" id="PR00081">
    <property type="entry name" value="GDHRDH"/>
</dbReference>
<dbReference type="Pfam" id="PF00106">
    <property type="entry name" value="adh_short"/>
    <property type="match status" value="1"/>
</dbReference>
<accession>A0A917AD70</accession>
<dbReference type="EMBL" id="BMFJ01000002">
    <property type="protein sequence ID" value="GGE39789.1"/>
    <property type="molecule type" value="Genomic_DNA"/>
</dbReference>
<gene>
    <name evidence="3" type="ORF">GCM10011360_29290</name>
</gene>
<dbReference type="GO" id="GO:0016491">
    <property type="term" value="F:oxidoreductase activity"/>
    <property type="evidence" value="ECO:0007669"/>
    <property type="project" value="UniProtKB-KW"/>
</dbReference>
<dbReference type="RefSeq" id="WP_188478545.1">
    <property type="nucleotide sequence ID" value="NZ_BMFJ01000002.1"/>
</dbReference>
<dbReference type="SUPFAM" id="SSF51735">
    <property type="entry name" value="NAD(P)-binding Rossmann-fold domains"/>
    <property type="match status" value="1"/>
</dbReference>
<keyword evidence="4" id="KW-1185">Reference proteome</keyword>